<feature type="compositionally biased region" description="Basic and acidic residues" evidence="1">
    <location>
        <begin position="75"/>
        <end position="85"/>
    </location>
</feature>
<evidence type="ECO:0000313" key="4">
    <source>
        <dbReference type="EMBL" id="SEG85051.1"/>
    </source>
</evidence>
<dbReference type="RefSeq" id="WP_146103733.1">
    <property type="nucleotide sequence ID" value="NZ_FNVT01000005.1"/>
</dbReference>
<gene>
    <name evidence="4" type="ORF">SAMN05444920_105457</name>
</gene>
<reference evidence="4 5" key="1">
    <citation type="submission" date="2016-10" db="EMBL/GenBank/DDBJ databases">
        <authorList>
            <person name="de Groot N.N."/>
        </authorList>
    </citation>
    <scope>NUCLEOTIDE SEQUENCE [LARGE SCALE GENOMIC DNA]</scope>
    <source>
        <strain evidence="4 5">CGMCC 4.7037</strain>
    </source>
</reference>
<feature type="domain" description="Knr4/Smi1-like" evidence="3">
    <location>
        <begin position="152"/>
        <end position="268"/>
    </location>
</feature>
<evidence type="ECO:0000259" key="3">
    <source>
        <dbReference type="SMART" id="SM00860"/>
    </source>
</evidence>
<keyword evidence="5" id="KW-1185">Reference proteome</keyword>
<keyword evidence="2" id="KW-0472">Membrane</keyword>
<dbReference type="OrthoDB" id="3287229at2"/>
<evidence type="ECO:0000256" key="2">
    <source>
        <dbReference type="SAM" id="Phobius"/>
    </source>
</evidence>
<feature type="region of interest" description="Disordered" evidence="1">
    <location>
        <begin position="74"/>
        <end position="102"/>
    </location>
</feature>
<dbReference type="AlphaFoldDB" id="A0A1H6DIN4"/>
<name>A0A1H6DIN4_9ACTN</name>
<dbReference type="Pfam" id="PF09346">
    <property type="entry name" value="SMI1_KNR4"/>
    <property type="match status" value="1"/>
</dbReference>
<evidence type="ECO:0000256" key="1">
    <source>
        <dbReference type="SAM" id="MobiDB-lite"/>
    </source>
</evidence>
<feature type="transmembrane region" description="Helical" evidence="2">
    <location>
        <begin position="6"/>
        <end position="22"/>
    </location>
</feature>
<keyword evidence="2" id="KW-0812">Transmembrane</keyword>
<organism evidence="4 5">
    <name type="scientific">Nonomuraea solani</name>
    <dbReference type="NCBI Taxonomy" id="1144553"/>
    <lineage>
        <taxon>Bacteria</taxon>
        <taxon>Bacillati</taxon>
        <taxon>Actinomycetota</taxon>
        <taxon>Actinomycetes</taxon>
        <taxon>Streptosporangiales</taxon>
        <taxon>Streptosporangiaceae</taxon>
        <taxon>Nonomuraea</taxon>
    </lineage>
</organism>
<dbReference type="InterPro" id="IPR037883">
    <property type="entry name" value="Knr4/Smi1-like_sf"/>
</dbReference>
<dbReference type="Proteomes" id="UP000236732">
    <property type="component" value="Unassembled WGS sequence"/>
</dbReference>
<dbReference type="SMART" id="SM00860">
    <property type="entry name" value="SMI1_KNR4"/>
    <property type="match status" value="1"/>
</dbReference>
<keyword evidence="2" id="KW-1133">Transmembrane helix</keyword>
<protein>
    <recommendedName>
        <fullName evidence="3">Knr4/Smi1-like domain-containing protein</fullName>
    </recommendedName>
</protein>
<dbReference type="EMBL" id="FNVT01000005">
    <property type="protein sequence ID" value="SEG85051.1"/>
    <property type="molecule type" value="Genomic_DNA"/>
</dbReference>
<feature type="transmembrane region" description="Helical" evidence="2">
    <location>
        <begin position="51"/>
        <end position="72"/>
    </location>
</feature>
<accession>A0A1H6DIN4</accession>
<proteinExistence type="predicted"/>
<sequence length="297" mass="32389">MLKLLRLALTAAIATAIVVRLRRRARMPGKRPAPPAGEPARRMRTGTLRRWVWVVVAAVVLTAAAALVPLGAEKPGTDRATEARRQAVTAQDRPTHTPTPRTAVINCSPSPRPVTVRPIDPQVRRAVDRQWRRVERWLKANAPLTYRTLRPPGKARTIAIAEAQMGVDFPDDLRASLLRHNGSRGAAGFGFGTGPGTGLGTGPGGAVNLGIREIRDAWRRLCRPDRTQPPAEDWNGRKIPFLRHGGSTEYAAVDSAGRDSGLSSYYALMRAVADALEQGGEFHGQRPAVERGVLRWQ</sequence>
<evidence type="ECO:0000313" key="5">
    <source>
        <dbReference type="Proteomes" id="UP000236732"/>
    </source>
</evidence>
<dbReference type="InterPro" id="IPR018958">
    <property type="entry name" value="Knr4/Smi1-like_dom"/>
</dbReference>
<dbReference type="SUPFAM" id="SSF160631">
    <property type="entry name" value="SMI1/KNR4-like"/>
    <property type="match status" value="1"/>
</dbReference>